<evidence type="ECO:0000313" key="2">
    <source>
        <dbReference type="Proteomes" id="UP000184128"/>
    </source>
</evidence>
<protein>
    <submittedName>
        <fullName evidence="1">Uncharacterized beta-barrel protein YwiB, DUF1934 family</fullName>
    </submittedName>
</protein>
<dbReference type="Gene3D" id="2.40.128.20">
    <property type="match status" value="1"/>
</dbReference>
<dbReference type="InterPro" id="IPR015231">
    <property type="entry name" value="DUF1934"/>
</dbReference>
<dbReference type="OrthoDB" id="2151645at2"/>
<organism evidence="1 2">
    <name type="scientific">Atopostipes suicloacalis DSM 15692</name>
    <dbReference type="NCBI Taxonomy" id="1121025"/>
    <lineage>
        <taxon>Bacteria</taxon>
        <taxon>Bacillati</taxon>
        <taxon>Bacillota</taxon>
        <taxon>Bacilli</taxon>
        <taxon>Lactobacillales</taxon>
        <taxon>Carnobacteriaceae</taxon>
        <taxon>Atopostipes</taxon>
    </lineage>
</organism>
<dbReference type="SUPFAM" id="SSF50814">
    <property type="entry name" value="Lipocalins"/>
    <property type="match status" value="1"/>
</dbReference>
<sequence length="147" mass="17135">MERNNLTQGLPARVILETTIVQEEEVFKNSFDELGRIVLMNDNYYLRFEETEGEDAGVVTLIKIDPEGVVHITRHTDHKTRLIFNQEEDTYTSYATPTGIMQMRVETRRISSSYNEAPFAGDIEIDYIMYMENIPLGTYQIRLRFTT</sequence>
<gene>
    <name evidence="1" type="ORF">SAMN02745249_01479</name>
</gene>
<proteinExistence type="predicted"/>
<accession>A0A1M4XM35</accession>
<reference evidence="2" key="1">
    <citation type="submission" date="2016-11" db="EMBL/GenBank/DDBJ databases">
        <authorList>
            <person name="Varghese N."/>
            <person name="Submissions S."/>
        </authorList>
    </citation>
    <scope>NUCLEOTIDE SEQUENCE [LARGE SCALE GENOMIC DNA]</scope>
    <source>
        <strain evidence="2">DSM 15692</strain>
    </source>
</reference>
<dbReference type="Pfam" id="PF09148">
    <property type="entry name" value="DUF1934"/>
    <property type="match status" value="1"/>
</dbReference>
<dbReference type="RefSeq" id="WP_073298225.1">
    <property type="nucleotide sequence ID" value="NZ_FQUF01000022.1"/>
</dbReference>
<dbReference type="InterPro" id="IPR012674">
    <property type="entry name" value="Calycin"/>
</dbReference>
<name>A0A1M4XM35_9LACT</name>
<evidence type="ECO:0000313" key="1">
    <source>
        <dbReference type="EMBL" id="SHE94624.1"/>
    </source>
</evidence>
<dbReference type="STRING" id="1121025.SAMN02745249_01479"/>
<dbReference type="Proteomes" id="UP000184128">
    <property type="component" value="Unassembled WGS sequence"/>
</dbReference>
<dbReference type="AlphaFoldDB" id="A0A1M4XM35"/>
<keyword evidence="2" id="KW-1185">Reference proteome</keyword>
<dbReference type="EMBL" id="FQUF01000022">
    <property type="protein sequence ID" value="SHE94624.1"/>
    <property type="molecule type" value="Genomic_DNA"/>
</dbReference>